<organism evidence="2 3">
    <name type="scientific">Microcystis aeruginosa NIES-2519</name>
    <dbReference type="NCBI Taxonomy" id="2303981"/>
    <lineage>
        <taxon>Bacteria</taxon>
        <taxon>Bacillati</taxon>
        <taxon>Cyanobacteriota</taxon>
        <taxon>Cyanophyceae</taxon>
        <taxon>Oscillatoriophycideae</taxon>
        <taxon>Chroococcales</taxon>
        <taxon>Microcystaceae</taxon>
        <taxon>Microcystis</taxon>
    </lineage>
</organism>
<dbReference type="InterPro" id="IPR016186">
    <property type="entry name" value="C-type_lectin-like/link_sf"/>
</dbReference>
<sequence>MKIKQLGIVSAGVALAATLGTAGAAQAALVVVPTDLLPGDQYRLVFVTAGTRDATALDIGPYNTFVTNQATGGTPGIDTALDTALNGAGFDPNTITWKAIGSTSAVEARNNTGTNLYLSTGVPIYLIDGNRVANNNADFWDGSLQHPINLQPNDVTPGLATVWTGSYTNGTGASSGSSSSLGGQYSQYVSAGRADQTTGGWIAYSSPDYFSNLRLYAMSSVLTVPGNQPPAPVTVPEPSSLLGFITLGGLMLGGAVRKARK</sequence>
<dbReference type="AlphaFoldDB" id="A0A5A5R0P2"/>
<evidence type="ECO:0000256" key="1">
    <source>
        <dbReference type="SAM" id="SignalP"/>
    </source>
</evidence>
<protein>
    <recommendedName>
        <fullName evidence="4">PEP-CTERM protein-sorting domain-containing protein</fullName>
    </recommendedName>
</protein>
<comment type="caution">
    <text evidence="2">The sequence shown here is derived from an EMBL/GenBank/DDBJ whole genome shotgun (WGS) entry which is preliminary data.</text>
</comment>
<dbReference type="RefSeq" id="WP_106909539.1">
    <property type="nucleotide sequence ID" value="NZ_BHVO01000003.1"/>
</dbReference>
<feature type="signal peptide" evidence="1">
    <location>
        <begin position="1"/>
        <end position="27"/>
    </location>
</feature>
<dbReference type="InterPro" id="IPR013424">
    <property type="entry name" value="Ice-binding_C"/>
</dbReference>
<evidence type="ECO:0000313" key="3">
    <source>
        <dbReference type="Proteomes" id="UP000323569"/>
    </source>
</evidence>
<dbReference type="EMBL" id="BHVO01000003">
    <property type="protein sequence ID" value="GCA68860.1"/>
    <property type="molecule type" value="Genomic_DNA"/>
</dbReference>
<dbReference type="Gene3D" id="3.10.100.10">
    <property type="entry name" value="Mannose-Binding Protein A, subunit A"/>
    <property type="match status" value="1"/>
</dbReference>
<gene>
    <name evidence="2" type="ORF">MiYa_00378</name>
</gene>
<evidence type="ECO:0008006" key="4">
    <source>
        <dbReference type="Google" id="ProtNLM"/>
    </source>
</evidence>
<name>A0A5A5R0P2_MICAE</name>
<keyword evidence="1" id="KW-0732">Signal</keyword>
<evidence type="ECO:0000313" key="2">
    <source>
        <dbReference type="EMBL" id="GCA68860.1"/>
    </source>
</evidence>
<accession>A0A5A5R0P2</accession>
<feature type="chain" id="PRO_5023065119" description="PEP-CTERM protein-sorting domain-containing protein" evidence="1">
    <location>
        <begin position="28"/>
        <end position="261"/>
    </location>
</feature>
<dbReference type="NCBIfam" id="TIGR02595">
    <property type="entry name" value="PEP_CTERM"/>
    <property type="match status" value="1"/>
</dbReference>
<proteinExistence type="predicted"/>
<dbReference type="Proteomes" id="UP000323569">
    <property type="component" value="Unassembled WGS sequence"/>
</dbReference>
<reference evidence="2 3" key="1">
    <citation type="submission" date="2018-09" db="EMBL/GenBank/DDBJ databases">
        <title>Evolutionary history of phycoerythrin pigmentation in the water bloom-forming cyanobacterium Microcystis aeruginosa.</title>
        <authorList>
            <person name="Tanabe Y."/>
            <person name="Tanabe Y."/>
            <person name="Yamaguchi H."/>
        </authorList>
    </citation>
    <scope>NUCLEOTIDE SEQUENCE [LARGE SCALE GENOMIC DNA]</scope>
    <source>
        <strain evidence="2 3">NIES-2519</strain>
    </source>
</reference>